<gene>
    <name evidence="17" type="ORF">O3P16_05765</name>
</gene>
<dbReference type="InterPro" id="IPR036388">
    <property type="entry name" value="WH-like_DNA-bd_sf"/>
</dbReference>
<dbReference type="InterPro" id="IPR036390">
    <property type="entry name" value="WH_DNA-bd_sf"/>
</dbReference>
<evidence type="ECO:0000256" key="10">
    <source>
        <dbReference type="ARBA" id="ARBA00023125"/>
    </source>
</evidence>
<comment type="caution">
    <text evidence="17">The sequence shown here is derived from an EMBL/GenBank/DDBJ whole genome shotgun (WGS) entry which is preliminary data.</text>
</comment>
<comment type="subcellular location">
    <subcellularLocation>
        <location evidence="1">Cell membrane</location>
        <topology evidence="1">Multi-pass membrane protein</topology>
    </subcellularLocation>
</comment>
<dbReference type="EMBL" id="JAQGEF010000005">
    <property type="protein sequence ID" value="MDA3614305.1"/>
    <property type="molecule type" value="Genomic_DNA"/>
</dbReference>
<feature type="domain" description="FtsK" evidence="16">
    <location>
        <begin position="668"/>
        <end position="873"/>
    </location>
</feature>
<dbReference type="Gene3D" id="3.30.980.40">
    <property type="match status" value="1"/>
</dbReference>
<keyword evidence="12" id="KW-0131">Cell cycle</keyword>
<dbReference type="InterPro" id="IPR027417">
    <property type="entry name" value="P-loop_NTPase"/>
</dbReference>
<evidence type="ECO:0000256" key="8">
    <source>
        <dbReference type="ARBA" id="ARBA00022840"/>
    </source>
</evidence>
<evidence type="ECO:0000256" key="9">
    <source>
        <dbReference type="ARBA" id="ARBA00022989"/>
    </source>
</evidence>
<keyword evidence="18" id="KW-1185">Reference proteome</keyword>
<organism evidence="17 18">
    <name type="scientific">Polluticaenibacter yanchengensis</name>
    <dbReference type="NCBI Taxonomy" id="3014562"/>
    <lineage>
        <taxon>Bacteria</taxon>
        <taxon>Pseudomonadati</taxon>
        <taxon>Bacteroidota</taxon>
        <taxon>Chitinophagia</taxon>
        <taxon>Chitinophagales</taxon>
        <taxon>Chitinophagaceae</taxon>
        <taxon>Polluticaenibacter</taxon>
    </lineage>
</organism>
<dbReference type="Pfam" id="PF09397">
    <property type="entry name" value="FtsK_gamma"/>
    <property type="match status" value="1"/>
</dbReference>
<sequence length="1021" mass="113182">MANTSKKNTPKPKAKSKNDLPVETENEISVKEVVKDERTHKIFGFFIILLSVLLFVALLSYCSTWKHDQDKVFNAGGDFLFVEKLQVDNLLGRIGAWISFKLMNGGFGLAALLLPVIPFALGANNVFKKKIFSISKTIFYIVTGTIYISMCLAMAFGGSEFSYGGGVGEMLSGYLTNLIGAVGTWLFLAVAGLSFFIWRYNLKFKLPENKPAFISKAEEAFKKSLEGRSKQELQPETVPEPVEPTVKTTFPDAALSINDAIAKQKEIEKATSTPSVIPADTGNSLSDHNELTITETIAVEKPVNKGYESGNTLEGEPANVNVVLPKAAPAKVDPMNTFALTEIEEPQPQAVPDTEPEPVAIPEVKPIEDSDNINFEIPVETAPVKKGKSIALEPMEVELVINNTDEDEEEFIPEPANTHNHSGIRLTPLEDNIDEMIETPKPEPVKQAAPAMATTNNISVIFPQQDETGNDYSKFKPFDESRPMRIEYNEDTDIDLEIKAGKLELEATEDEDTFDASEEEFKPYDPLLDLRDYKMPTLDLLELHGSEKIITDPQELEDNKNQIINTLKNYDITIQRISATVGPTVTLYEIVPAPGVRISRIKNLEDDIALSLAALGIRIIAPIPGKGTIGIEVPNARKKIVSMRTLLGSEKFQNSTFSLPIAIGKKIDNELLILDLAAMPHLLMAGATGQGKSVGLNAILVSLLYKMHPSQLKFVLVDPKKVELSIYRRIEKHYLAKLPDEDEAIITDTKKVVNTLNALCIEMDNRYDLLKEAGVRNIKEYNERFIARRLNPLKGHQYLPFIVLVVDEFADLIMTAGKEVEMPIARLAQLARAVGIHLIIATQRPSVNIITGTIKANFPGRIAFKVSSKIDSRTILDAGGADQLIGKGDMLVNHNGDLIRVQCAFVDTPEVERIVDTISDQRGYPDAFLLPEYIDENEKEAKDFDLSTRDKLFDEAARLIVQNQVGSTSLIQRRMKLGYNRAGRLMDQLEAAGIVSENRGSKPRDVLVRTEEELEEILNSL</sequence>
<evidence type="ECO:0000256" key="1">
    <source>
        <dbReference type="ARBA" id="ARBA00004651"/>
    </source>
</evidence>
<evidence type="ECO:0000256" key="6">
    <source>
        <dbReference type="ARBA" id="ARBA00022741"/>
    </source>
</evidence>
<evidence type="ECO:0000256" key="5">
    <source>
        <dbReference type="ARBA" id="ARBA00022692"/>
    </source>
</evidence>
<feature type="region of interest" description="Disordered" evidence="14">
    <location>
        <begin position="1"/>
        <end position="20"/>
    </location>
</feature>
<evidence type="ECO:0000256" key="12">
    <source>
        <dbReference type="ARBA" id="ARBA00023306"/>
    </source>
</evidence>
<feature type="transmembrane region" description="Helical" evidence="15">
    <location>
        <begin position="139"/>
        <end position="158"/>
    </location>
</feature>
<keyword evidence="7" id="KW-0159">Chromosome partition</keyword>
<dbReference type="Pfam" id="PF01580">
    <property type="entry name" value="FtsK_SpoIIIE"/>
    <property type="match status" value="1"/>
</dbReference>
<dbReference type="SMART" id="SM00843">
    <property type="entry name" value="Ftsk_gamma"/>
    <property type="match status" value="1"/>
</dbReference>
<evidence type="ECO:0000256" key="14">
    <source>
        <dbReference type="SAM" id="MobiDB-lite"/>
    </source>
</evidence>
<evidence type="ECO:0000256" key="7">
    <source>
        <dbReference type="ARBA" id="ARBA00022829"/>
    </source>
</evidence>
<evidence type="ECO:0000256" key="3">
    <source>
        <dbReference type="ARBA" id="ARBA00022475"/>
    </source>
</evidence>
<evidence type="ECO:0000313" key="18">
    <source>
        <dbReference type="Proteomes" id="UP001210231"/>
    </source>
</evidence>
<feature type="transmembrane region" description="Helical" evidence="15">
    <location>
        <begin position="42"/>
        <end position="61"/>
    </location>
</feature>
<dbReference type="SUPFAM" id="SSF52540">
    <property type="entry name" value="P-loop containing nucleoside triphosphate hydrolases"/>
    <property type="match status" value="1"/>
</dbReference>
<dbReference type="Gene3D" id="1.10.10.10">
    <property type="entry name" value="Winged helix-like DNA-binding domain superfamily/Winged helix DNA-binding domain"/>
    <property type="match status" value="1"/>
</dbReference>
<dbReference type="InterPro" id="IPR050206">
    <property type="entry name" value="FtsK/SpoIIIE/SftA"/>
</dbReference>
<comment type="similarity">
    <text evidence="2">Belongs to the FtsK/SpoIIIE/SftA family.</text>
</comment>
<keyword evidence="3" id="KW-1003">Cell membrane</keyword>
<name>A0ABT4UHI1_9BACT</name>
<evidence type="ECO:0000256" key="4">
    <source>
        <dbReference type="ARBA" id="ARBA00022618"/>
    </source>
</evidence>
<keyword evidence="9 15" id="KW-1133">Transmembrane helix</keyword>
<evidence type="ECO:0000256" key="15">
    <source>
        <dbReference type="SAM" id="Phobius"/>
    </source>
</evidence>
<feature type="binding site" evidence="13">
    <location>
        <begin position="686"/>
        <end position="693"/>
    </location>
    <ligand>
        <name>ATP</name>
        <dbReference type="ChEBI" id="CHEBI:30616"/>
    </ligand>
</feature>
<reference evidence="17 18" key="1">
    <citation type="submission" date="2022-12" db="EMBL/GenBank/DDBJ databases">
        <title>Chitinophagaceae gen. sp. nov., a new member of the family Chitinophagaceae, isolated from soil in a chemical factory.</title>
        <authorList>
            <person name="Ke Z."/>
        </authorList>
    </citation>
    <scope>NUCLEOTIDE SEQUENCE [LARGE SCALE GENOMIC DNA]</scope>
    <source>
        <strain evidence="17 18">LY-5</strain>
    </source>
</reference>
<dbReference type="PANTHER" id="PTHR22683:SF41">
    <property type="entry name" value="DNA TRANSLOCASE FTSK"/>
    <property type="match status" value="1"/>
</dbReference>
<protein>
    <submittedName>
        <fullName evidence="17">DNA translocase FtsK 4TM domain-containing protein</fullName>
    </submittedName>
</protein>
<dbReference type="InterPro" id="IPR041027">
    <property type="entry name" value="FtsK_alpha"/>
</dbReference>
<evidence type="ECO:0000259" key="16">
    <source>
        <dbReference type="PROSITE" id="PS50901"/>
    </source>
</evidence>
<feature type="compositionally biased region" description="Low complexity" evidence="14">
    <location>
        <begin position="235"/>
        <end position="246"/>
    </location>
</feature>
<keyword evidence="11 15" id="KW-0472">Membrane</keyword>
<dbReference type="InterPro" id="IPR025199">
    <property type="entry name" value="FtsK_4TM"/>
</dbReference>
<keyword evidence="5 15" id="KW-0812">Transmembrane</keyword>
<dbReference type="InterPro" id="IPR018541">
    <property type="entry name" value="Ftsk_gamma"/>
</dbReference>
<dbReference type="Pfam" id="PF17854">
    <property type="entry name" value="FtsK_alpha"/>
    <property type="match status" value="1"/>
</dbReference>
<proteinExistence type="inferred from homology"/>
<dbReference type="Pfam" id="PF13491">
    <property type="entry name" value="FtsK_4TM"/>
    <property type="match status" value="1"/>
</dbReference>
<feature type="transmembrane region" description="Helical" evidence="15">
    <location>
        <begin position="107"/>
        <end position="127"/>
    </location>
</feature>
<dbReference type="RefSeq" id="WP_407030633.1">
    <property type="nucleotide sequence ID" value="NZ_JAQGEF010000005.1"/>
</dbReference>
<keyword evidence="6 13" id="KW-0547">Nucleotide-binding</keyword>
<dbReference type="InterPro" id="IPR002543">
    <property type="entry name" value="FtsK_dom"/>
</dbReference>
<dbReference type="PANTHER" id="PTHR22683">
    <property type="entry name" value="SPORULATION PROTEIN RELATED"/>
    <property type="match status" value="1"/>
</dbReference>
<dbReference type="Gene3D" id="3.40.50.300">
    <property type="entry name" value="P-loop containing nucleotide triphosphate hydrolases"/>
    <property type="match status" value="1"/>
</dbReference>
<dbReference type="SUPFAM" id="SSF46785">
    <property type="entry name" value="Winged helix' DNA-binding domain"/>
    <property type="match status" value="1"/>
</dbReference>
<accession>A0ABT4UHI1</accession>
<feature type="transmembrane region" description="Helical" evidence="15">
    <location>
        <begin position="178"/>
        <end position="198"/>
    </location>
</feature>
<feature type="region of interest" description="Disordered" evidence="14">
    <location>
        <begin position="225"/>
        <end position="246"/>
    </location>
</feature>
<keyword evidence="8 13" id="KW-0067">ATP-binding</keyword>
<evidence type="ECO:0000313" key="17">
    <source>
        <dbReference type="EMBL" id="MDA3614305.1"/>
    </source>
</evidence>
<evidence type="ECO:0000256" key="2">
    <source>
        <dbReference type="ARBA" id="ARBA00006474"/>
    </source>
</evidence>
<keyword evidence="4" id="KW-0132">Cell division</keyword>
<dbReference type="Proteomes" id="UP001210231">
    <property type="component" value="Unassembled WGS sequence"/>
</dbReference>
<dbReference type="PROSITE" id="PS50901">
    <property type="entry name" value="FTSK"/>
    <property type="match status" value="1"/>
</dbReference>
<evidence type="ECO:0000256" key="13">
    <source>
        <dbReference type="PROSITE-ProRule" id="PRU00289"/>
    </source>
</evidence>
<keyword evidence="10" id="KW-0238">DNA-binding</keyword>
<evidence type="ECO:0000256" key="11">
    <source>
        <dbReference type="ARBA" id="ARBA00023136"/>
    </source>
</evidence>